<gene>
    <name evidence="9 12" type="primary">pnp</name>
    <name evidence="12" type="ORF">ET418_03110</name>
</gene>
<dbReference type="Gene3D" id="3.30.230.70">
    <property type="entry name" value="GHMP Kinase, N-terminal domain"/>
    <property type="match status" value="2"/>
</dbReference>
<evidence type="ECO:0000256" key="9">
    <source>
        <dbReference type="HAMAP-Rule" id="MF_01595"/>
    </source>
</evidence>
<keyword evidence="3 9" id="KW-0963">Cytoplasm</keyword>
<dbReference type="SMART" id="SM00316">
    <property type="entry name" value="S1"/>
    <property type="match status" value="1"/>
</dbReference>
<dbReference type="InterPro" id="IPR015848">
    <property type="entry name" value="PNPase_PH_RNA-bd_bac/org-type"/>
</dbReference>
<dbReference type="EC" id="2.7.7.8" evidence="9"/>
<dbReference type="InterPro" id="IPR012340">
    <property type="entry name" value="NA-bd_OB-fold"/>
</dbReference>
<dbReference type="InterPro" id="IPR015847">
    <property type="entry name" value="ExoRNase_PH_dom2"/>
</dbReference>
<dbReference type="InterPro" id="IPR036456">
    <property type="entry name" value="PNPase_PH_RNA-bd_sf"/>
</dbReference>
<comment type="cofactor">
    <cofactor evidence="9">
        <name>Mg(2+)</name>
        <dbReference type="ChEBI" id="CHEBI:18420"/>
    </cofactor>
</comment>
<keyword evidence="7 9" id="KW-0460">Magnesium</keyword>
<dbReference type="PANTHER" id="PTHR11252:SF0">
    <property type="entry name" value="POLYRIBONUCLEOTIDE NUCLEOTIDYLTRANSFERASE 1, MITOCHONDRIAL"/>
    <property type="match status" value="1"/>
</dbReference>
<dbReference type="Pfam" id="PF03725">
    <property type="entry name" value="RNase_PH_C"/>
    <property type="match status" value="2"/>
</dbReference>
<dbReference type="EMBL" id="SRSD01000002">
    <property type="protein sequence ID" value="KAA0893972.1"/>
    <property type="molecule type" value="Genomic_DNA"/>
</dbReference>
<dbReference type="CDD" id="cd04472">
    <property type="entry name" value="S1_PNPase"/>
    <property type="match status" value="1"/>
</dbReference>
<dbReference type="InterPro" id="IPR004087">
    <property type="entry name" value="KH_dom"/>
</dbReference>
<feature type="region of interest" description="Disordered" evidence="10">
    <location>
        <begin position="687"/>
        <end position="711"/>
    </location>
</feature>
<dbReference type="NCBIfam" id="TIGR03591">
    <property type="entry name" value="polynuc_phos"/>
    <property type="match status" value="1"/>
</dbReference>
<feature type="binding site" evidence="9">
    <location>
        <position position="489"/>
    </location>
    <ligand>
        <name>Mg(2+)</name>
        <dbReference type="ChEBI" id="CHEBI:18420"/>
    </ligand>
</feature>
<name>A0A5A9XL99_9BACT</name>
<protein>
    <recommendedName>
        <fullName evidence="9">Polyribonucleotide nucleotidyltransferase</fullName>
        <ecNumber evidence="9">2.7.7.8</ecNumber>
    </recommendedName>
    <alternativeName>
        <fullName evidence="9">Polynucleotide phosphorylase</fullName>
        <shortName evidence="9">PNPase</shortName>
    </alternativeName>
</protein>
<evidence type="ECO:0000256" key="3">
    <source>
        <dbReference type="ARBA" id="ARBA00022490"/>
    </source>
</evidence>
<dbReference type="HAMAP" id="MF_01595">
    <property type="entry name" value="PNPase"/>
    <property type="match status" value="1"/>
</dbReference>
<dbReference type="SMART" id="SM00322">
    <property type="entry name" value="KH"/>
    <property type="match status" value="1"/>
</dbReference>
<evidence type="ECO:0000256" key="2">
    <source>
        <dbReference type="ARBA" id="ARBA00007404"/>
    </source>
</evidence>
<evidence type="ECO:0000256" key="10">
    <source>
        <dbReference type="SAM" id="MobiDB-lite"/>
    </source>
</evidence>
<organism evidence="12 13">
    <name type="scientific">Oryzomonas rubra</name>
    <dbReference type="NCBI Taxonomy" id="2509454"/>
    <lineage>
        <taxon>Bacteria</taxon>
        <taxon>Pseudomonadati</taxon>
        <taxon>Thermodesulfobacteriota</taxon>
        <taxon>Desulfuromonadia</taxon>
        <taxon>Geobacterales</taxon>
        <taxon>Geobacteraceae</taxon>
        <taxon>Oryzomonas</taxon>
    </lineage>
</organism>
<keyword evidence="8 9" id="KW-0694">RNA-binding</keyword>
<keyword evidence="4 9" id="KW-0808">Transferase</keyword>
<dbReference type="GO" id="GO:0000287">
    <property type="term" value="F:magnesium ion binding"/>
    <property type="evidence" value="ECO:0007669"/>
    <property type="project" value="UniProtKB-UniRule"/>
</dbReference>
<dbReference type="SUPFAM" id="SSF50249">
    <property type="entry name" value="Nucleic acid-binding proteins"/>
    <property type="match status" value="1"/>
</dbReference>
<evidence type="ECO:0000256" key="5">
    <source>
        <dbReference type="ARBA" id="ARBA00022695"/>
    </source>
</evidence>
<dbReference type="InterPro" id="IPR027408">
    <property type="entry name" value="PNPase/RNase_PH_dom_sf"/>
</dbReference>
<dbReference type="Pfam" id="PF00575">
    <property type="entry name" value="S1"/>
    <property type="match status" value="1"/>
</dbReference>
<dbReference type="PIRSF" id="PIRSF005499">
    <property type="entry name" value="PNPase"/>
    <property type="match status" value="1"/>
</dbReference>
<evidence type="ECO:0000256" key="4">
    <source>
        <dbReference type="ARBA" id="ARBA00022679"/>
    </source>
</evidence>
<dbReference type="SUPFAM" id="SSF54791">
    <property type="entry name" value="Eukaryotic type KH-domain (KH-domain type I)"/>
    <property type="match status" value="1"/>
</dbReference>
<evidence type="ECO:0000313" key="13">
    <source>
        <dbReference type="Proteomes" id="UP000324298"/>
    </source>
</evidence>
<dbReference type="FunFam" id="3.30.230.70:FF:000001">
    <property type="entry name" value="Polyribonucleotide nucleotidyltransferase"/>
    <property type="match status" value="1"/>
</dbReference>
<comment type="subcellular location">
    <subcellularLocation>
        <location evidence="1 9">Cytoplasm</location>
    </subcellularLocation>
</comment>
<dbReference type="GO" id="GO:0004654">
    <property type="term" value="F:polyribonucleotide nucleotidyltransferase activity"/>
    <property type="evidence" value="ECO:0007669"/>
    <property type="project" value="UniProtKB-UniRule"/>
</dbReference>
<dbReference type="FunFam" id="3.30.230.70:FF:000002">
    <property type="entry name" value="Polyribonucleotide nucleotidyltransferase"/>
    <property type="match status" value="1"/>
</dbReference>
<dbReference type="PANTHER" id="PTHR11252">
    <property type="entry name" value="POLYRIBONUCLEOTIDE NUCLEOTIDYLTRANSFERASE"/>
    <property type="match status" value="1"/>
</dbReference>
<dbReference type="OrthoDB" id="9804305at2"/>
<comment type="catalytic activity">
    <reaction evidence="9">
        <text>RNA(n+1) + phosphate = RNA(n) + a ribonucleoside 5'-diphosphate</text>
        <dbReference type="Rhea" id="RHEA:22096"/>
        <dbReference type="Rhea" id="RHEA-COMP:14527"/>
        <dbReference type="Rhea" id="RHEA-COMP:17342"/>
        <dbReference type="ChEBI" id="CHEBI:43474"/>
        <dbReference type="ChEBI" id="CHEBI:57930"/>
        <dbReference type="ChEBI" id="CHEBI:140395"/>
        <dbReference type="EC" id="2.7.7.8"/>
    </reaction>
</comment>
<dbReference type="InterPro" id="IPR020568">
    <property type="entry name" value="Ribosomal_Su5_D2-typ_SF"/>
</dbReference>
<dbReference type="GO" id="GO:0006396">
    <property type="term" value="P:RNA processing"/>
    <property type="evidence" value="ECO:0007669"/>
    <property type="project" value="InterPro"/>
</dbReference>
<dbReference type="FunFam" id="3.30.1370.10:FF:000001">
    <property type="entry name" value="Polyribonucleotide nucleotidyltransferase"/>
    <property type="match status" value="1"/>
</dbReference>
<dbReference type="Gene3D" id="2.40.50.140">
    <property type="entry name" value="Nucleic acid-binding proteins"/>
    <property type="match status" value="1"/>
</dbReference>
<dbReference type="Gene3D" id="3.30.1370.10">
    <property type="entry name" value="K Homology domain, type 1"/>
    <property type="match status" value="1"/>
</dbReference>
<evidence type="ECO:0000256" key="8">
    <source>
        <dbReference type="ARBA" id="ARBA00022884"/>
    </source>
</evidence>
<dbReference type="InterPro" id="IPR004088">
    <property type="entry name" value="KH_dom_type_1"/>
</dbReference>
<dbReference type="Pfam" id="PF03726">
    <property type="entry name" value="PNPase"/>
    <property type="match status" value="1"/>
</dbReference>
<dbReference type="GO" id="GO:0000175">
    <property type="term" value="F:3'-5'-RNA exonuclease activity"/>
    <property type="evidence" value="ECO:0007669"/>
    <property type="project" value="TreeGrafter"/>
</dbReference>
<dbReference type="NCBIfam" id="NF008805">
    <property type="entry name" value="PRK11824.1"/>
    <property type="match status" value="1"/>
</dbReference>
<dbReference type="GO" id="GO:0005829">
    <property type="term" value="C:cytosol"/>
    <property type="evidence" value="ECO:0007669"/>
    <property type="project" value="TreeGrafter"/>
</dbReference>
<dbReference type="SUPFAM" id="SSF46915">
    <property type="entry name" value="Polynucleotide phosphorylase/guanosine pentaphosphate synthase (PNPase/GPSI), domain 3"/>
    <property type="match status" value="1"/>
</dbReference>
<dbReference type="AlphaFoldDB" id="A0A5A9XL99"/>
<dbReference type="InterPro" id="IPR036612">
    <property type="entry name" value="KH_dom_type_1_sf"/>
</dbReference>
<evidence type="ECO:0000256" key="7">
    <source>
        <dbReference type="ARBA" id="ARBA00022842"/>
    </source>
</evidence>
<dbReference type="InterPro" id="IPR001247">
    <property type="entry name" value="ExoRNase_PH_dom1"/>
</dbReference>
<proteinExistence type="inferred from homology"/>
<dbReference type="GO" id="GO:0006402">
    <property type="term" value="P:mRNA catabolic process"/>
    <property type="evidence" value="ECO:0007669"/>
    <property type="project" value="UniProtKB-UniRule"/>
</dbReference>
<dbReference type="CDD" id="cd02393">
    <property type="entry name" value="KH-I_PNPase"/>
    <property type="match status" value="1"/>
</dbReference>
<dbReference type="CDD" id="cd11364">
    <property type="entry name" value="RNase_PH_PNPase_2"/>
    <property type="match status" value="1"/>
</dbReference>
<feature type="binding site" evidence="9">
    <location>
        <position position="483"/>
    </location>
    <ligand>
        <name>Mg(2+)</name>
        <dbReference type="ChEBI" id="CHEBI:18420"/>
    </ligand>
</feature>
<dbReference type="SUPFAM" id="SSF54211">
    <property type="entry name" value="Ribosomal protein S5 domain 2-like"/>
    <property type="match status" value="2"/>
</dbReference>
<dbReference type="InterPro" id="IPR036345">
    <property type="entry name" value="ExoRNase_PH_dom2_sf"/>
</dbReference>
<evidence type="ECO:0000256" key="1">
    <source>
        <dbReference type="ARBA" id="ARBA00004496"/>
    </source>
</evidence>
<dbReference type="RefSeq" id="WP_149306130.1">
    <property type="nucleotide sequence ID" value="NZ_SRSD01000002.1"/>
</dbReference>
<comment type="caution">
    <text evidence="12">The sequence shown here is derived from an EMBL/GenBank/DDBJ whole genome shotgun (WGS) entry which is preliminary data.</text>
</comment>
<accession>A0A5A9XL99</accession>
<dbReference type="GO" id="GO:0003723">
    <property type="term" value="F:RNA binding"/>
    <property type="evidence" value="ECO:0007669"/>
    <property type="project" value="UniProtKB-UniRule"/>
</dbReference>
<comment type="similarity">
    <text evidence="2 9">Belongs to the polyribonucleotide nucleotidyltransferase family.</text>
</comment>
<evidence type="ECO:0000256" key="6">
    <source>
        <dbReference type="ARBA" id="ARBA00022723"/>
    </source>
</evidence>
<evidence type="ECO:0000313" key="12">
    <source>
        <dbReference type="EMBL" id="KAA0893972.1"/>
    </source>
</evidence>
<dbReference type="CDD" id="cd11363">
    <property type="entry name" value="RNase_PH_PNPase_1"/>
    <property type="match status" value="1"/>
</dbReference>
<sequence length="711" mass="76824">MEQKVQVEFGGRTITIATGKMAKQASGAVVVSCGDTVVLVTAVATKEAKEGQDFFPLTVNYIEKAYAGGKIPGGFFKREARPSDPETLTCRLIDRPIRPLFPENFLNDTQIMATVVSADKDNDPAILSMLGASAALMVSDVPFQGPIAGAKVGRVNGKLICNPTAEELEQSDLEIVVAASRDAVIMVEGEAKFVSEADMLEAIFFAKEAMLPLIEAQDELQKKAGVAKRVIAPPVVDEALLARVRELAYDRMGEAVKIKTKQERHNQIDLITAETVEALKEEFEGKTKQIKAFLGDFEYERVRDDILNTGIRIDGRDTATIRPITSEAGLLPRTHGSALFTRGETQALVSTTLGTSIDEQRIDSLYGESRKRFLLHYNFPPFSVGETSFRLAPGRREIGHGMLAERALSAVIPKHEDFPYTIRIVSEILESNGSSSMASVCGGSMSLMDAGVPITAPVAGIAMGLIKEGDKVAILSDILGDEDHLGDMDFKVAGTTEGVTALQMDIKIGGVTKEIMQQALKQAREGRLHILGKMAETLSAARGEMSPFAPRITTIWIKTDRIRDVIGTGGKNIRNITETTGVTVDIEDTGRINIASTNKEACDLAIQMIRGLTDEAEEGKLYMGTVRKVMDFGAFVEIMPGTDGLVHISELDTKRVKTVTEVLNEGDKVLVKCIGIDKNGKIKLSRKEALGLNPDGTPNGSAPSTEEPSGE</sequence>
<dbReference type="PROSITE" id="PS50084">
    <property type="entry name" value="KH_TYPE_1"/>
    <property type="match status" value="1"/>
</dbReference>
<dbReference type="PROSITE" id="PS50126">
    <property type="entry name" value="S1"/>
    <property type="match status" value="1"/>
</dbReference>
<dbReference type="Proteomes" id="UP000324298">
    <property type="component" value="Unassembled WGS sequence"/>
</dbReference>
<reference evidence="12 13" key="1">
    <citation type="submission" date="2019-04" db="EMBL/GenBank/DDBJ databases">
        <title>Geobacter ruber sp. nov., ferric-reducing bacteria isolated from paddy soil.</title>
        <authorList>
            <person name="Xu Z."/>
            <person name="Masuda Y."/>
            <person name="Itoh H."/>
            <person name="Senoo K."/>
        </authorList>
    </citation>
    <scope>NUCLEOTIDE SEQUENCE [LARGE SCALE GENOMIC DNA]</scope>
    <source>
        <strain evidence="12 13">Red88</strain>
    </source>
</reference>
<feature type="compositionally biased region" description="Polar residues" evidence="10">
    <location>
        <begin position="696"/>
        <end position="711"/>
    </location>
</feature>
<dbReference type="InterPro" id="IPR003029">
    <property type="entry name" value="S1_domain"/>
</dbReference>
<feature type="domain" description="S1 motif" evidence="11">
    <location>
        <begin position="619"/>
        <end position="687"/>
    </location>
</feature>
<keyword evidence="6 9" id="KW-0479">Metal-binding</keyword>
<dbReference type="InterPro" id="IPR012162">
    <property type="entry name" value="PNPase"/>
</dbReference>
<dbReference type="Pfam" id="PF00013">
    <property type="entry name" value="KH_1"/>
    <property type="match status" value="1"/>
</dbReference>
<comment type="function">
    <text evidence="9">Involved in mRNA degradation. Catalyzes the phosphorolysis of single-stranded polyribonucleotides processively in the 3'- to 5'-direction.</text>
</comment>
<dbReference type="Pfam" id="PF01138">
    <property type="entry name" value="RNase_PH"/>
    <property type="match status" value="2"/>
</dbReference>
<dbReference type="FunFam" id="2.40.50.140:FF:000023">
    <property type="entry name" value="Polyribonucleotide nucleotidyltransferase"/>
    <property type="match status" value="1"/>
</dbReference>
<evidence type="ECO:0000259" key="11">
    <source>
        <dbReference type="PROSITE" id="PS50126"/>
    </source>
</evidence>
<keyword evidence="5 9" id="KW-0548">Nucleotidyltransferase</keyword>
<dbReference type="SUPFAM" id="SSF55666">
    <property type="entry name" value="Ribonuclease PH domain 2-like"/>
    <property type="match status" value="2"/>
</dbReference>
<keyword evidence="13" id="KW-1185">Reference proteome</keyword>